<keyword evidence="1" id="KW-0805">Transcription regulation</keyword>
<evidence type="ECO:0000256" key="3">
    <source>
        <dbReference type="ARBA" id="ARBA00023163"/>
    </source>
</evidence>
<dbReference type="CDD" id="cd07377">
    <property type="entry name" value="WHTH_GntR"/>
    <property type="match status" value="1"/>
</dbReference>
<feature type="domain" description="HTH gntR-type" evidence="5">
    <location>
        <begin position="117"/>
        <end position="184"/>
    </location>
</feature>
<accession>A0ABN2C0R5</accession>
<feature type="compositionally biased region" description="Low complexity" evidence="4">
    <location>
        <begin position="55"/>
        <end position="65"/>
    </location>
</feature>
<keyword evidence="7" id="KW-1185">Reference proteome</keyword>
<dbReference type="Pfam" id="PF00392">
    <property type="entry name" value="GntR"/>
    <property type="match status" value="1"/>
</dbReference>
<dbReference type="InterPro" id="IPR000524">
    <property type="entry name" value="Tscrpt_reg_HTH_GntR"/>
</dbReference>
<gene>
    <name evidence="6" type="ORF">GCM10009804_02830</name>
</gene>
<dbReference type="SUPFAM" id="SSF46785">
    <property type="entry name" value="Winged helix' DNA-binding domain"/>
    <property type="match status" value="1"/>
</dbReference>
<dbReference type="EMBL" id="BAAAPH010000001">
    <property type="protein sequence ID" value="GAA1549726.1"/>
    <property type="molecule type" value="Genomic_DNA"/>
</dbReference>
<dbReference type="PANTHER" id="PTHR43537">
    <property type="entry name" value="TRANSCRIPTIONAL REGULATOR, GNTR FAMILY"/>
    <property type="match status" value="1"/>
</dbReference>
<dbReference type="InterPro" id="IPR036390">
    <property type="entry name" value="WH_DNA-bd_sf"/>
</dbReference>
<evidence type="ECO:0000256" key="2">
    <source>
        <dbReference type="ARBA" id="ARBA00023125"/>
    </source>
</evidence>
<evidence type="ECO:0000259" key="5">
    <source>
        <dbReference type="PROSITE" id="PS50949"/>
    </source>
</evidence>
<dbReference type="InterPro" id="IPR011711">
    <property type="entry name" value="GntR_C"/>
</dbReference>
<proteinExistence type="predicted"/>
<dbReference type="PROSITE" id="PS50949">
    <property type="entry name" value="HTH_GNTR"/>
    <property type="match status" value="1"/>
</dbReference>
<evidence type="ECO:0000256" key="1">
    <source>
        <dbReference type="ARBA" id="ARBA00023015"/>
    </source>
</evidence>
<comment type="caution">
    <text evidence="6">The sequence shown here is derived from an EMBL/GenBank/DDBJ whole genome shotgun (WGS) entry which is preliminary data.</text>
</comment>
<evidence type="ECO:0000313" key="6">
    <source>
        <dbReference type="EMBL" id="GAA1549726.1"/>
    </source>
</evidence>
<dbReference type="SMART" id="SM00345">
    <property type="entry name" value="HTH_GNTR"/>
    <property type="match status" value="1"/>
</dbReference>
<reference evidence="6 7" key="1">
    <citation type="journal article" date="2019" name="Int. J. Syst. Evol. Microbiol.">
        <title>The Global Catalogue of Microorganisms (GCM) 10K type strain sequencing project: providing services to taxonomists for standard genome sequencing and annotation.</title>
        <authorList>
            <consortium name="The Broad Institute Genomics Platform"/>
            <consortium name="The Broad Institute Genome Sequencing Center for Infectious Disease"/>
            <person name="Wu L."/>
            <person name="Ma J."/>
        </authorList>
    </citation>
    <scope>NUCLEOTIDE SEQUENCE [LARGE SCALE GENOMIC DNA]</scope>
    <source>
        <strain evidence="6 7">JCM 15572</strain>
    </source>
</reference>
<dbReference type="Pfam" id="PF07729">
    <property type="entry name" value="FCD"/>
    <property type="match status" value="1"/>
</dbReference>
<dbReference type="Gene3D" id="1.20.120.530">
    <property type="entry name" value="GntR ligand-binding domain-like"/>
    <property type="match status" value="1"/>
</dbReference>
<feature type="compositionally biased region" description="Low complexity" evidence="4">
    <location>
        <begin position="10"/>
        <end position="42"/>
    </location>
</feature>
<protein>
    <recommendedName>
        <fullName evidence="5">HTH gntR-type domain-containing protein</fullName>
    </recommendedName>
</protein>
<keyword evidence="2" id="KW-0238">DNA-binding</keyword>
<name>A0ABN2C0R5_9ACTN</name>
<feature type="region of interest" description="Disordered" evidence="4">
    <location>
        <begin position="1"/>
        <end position="65"/>
    </location>
</feature>
<dbReference type="SUPFAM" id="SSF48008">
    <property type="entry name" value="GntR ligand-binding domain-like"/>
    <property type="match status" value="1"/>
</dbReference>
<keyword evidence="3" id="KW-0804">Transcription</keyword>
<evidence type="ECO:0000256" key="4">
    <source>
        <dbReference type="SAM" id="MobiDB-lite"/>
    </source>
</evidence>
<organism evidence="6 7">
    <name type="scientific">Kribbella hippodromi</name>
    <dbReference type="NCBI Taxonomy" id="434347"/>
    <lineage>
        <taxon>Bacteria</taxon>
        <taxon>Bacillati</taxon>
        <taxon>Actinomycetota</taxon>
        <taxon>Actinomycetes</taxon>
        <taxon>Propionibacteriales</taxon>
        <taxon>Kribbellaceae</taxon>
        <taxon>Kribbella</taxon>
    </lineage>
</organism>
<dbReference type="Proteomes" id="UP001501705">
    <property type="component" value="Unassembled WGS sequence"/>
</dbReference>
<dbReference type="SMART" id="SM00895">
    <property type="entry name" value="FCD"/>
    <property type="match status" value="1"/>
</dbReference>
<sequence>MAEPPSQTDPTGPAETPATEAAGTAPVTEAAGTAPVAEAAGTSPVAGTAEPARTAGASQPPAGAPSIVEQSAAALGAGTAAGAGATLGAGSAAGVGAALGAGAAAEVGVDRRVLRRQMLVDDVYEAIKTMLMDHVIRPGARISIDGLAREFQVSSTPVREALARLESEGLAVKEPLKGYRATPLLTLEEFDDLYRFRLLLEPWAARRAAELISPDGRARLEAELANAVEPTSIDYAGYKSLTAHDNRFHSLIASLSGSEQVRLAFERTHCHLHIFRLHYDRDIGPEVLTEHRLLVDTITSGDPTAAEAAMTRHIENSMTLRLRRIYD</sequence>
<dbReference type="InterPro" id="IPR008920">
    <property type="entry name" value="TF_FadR/GntR_C"/>
</dbReference>
<dbReference type="Gene3D" id="1.10.10.10">
    <property type="entry name" value="Winged helix-like DNA-binding domain superfamily/Winged helix DNA-binding domain"/>
    <property type="match status" value="1"/>
</dbReference>
<dbReference type="PANTHER" id="PTHR43537:SF24">
    <property type="entry name" value="GLUCONATE OPERON TRANSCRIPTIONAL REPRESSOR"/>
    <property type="match status" value="1"/>
</dbReference>
<dbReference type="InterPro" id="IPR036388">
    <property type="entry name" value="WH-like_DNA-bd_sf"/>
</dbReference>
<evidence type="ECO:0000313" key="7">
    <source>
        <dbReference type="Proteomes" id="UP001501705"/>
    </source>
</evidence>